<dbReference type="AlphaFoldDB" id="A0A398DUA6"/>
<organism evidence="1 2">
    <name type="scientific">Candidatus Cryosericum septentrionale</name>
    <dbReference type="NCBI Taxonomy" id="2290913"/>
    <lineage>
        <taxon>Bacteria</taxon>
        <taxon>Pseudomonadati</taxon>
        <taxon>Caldisericota/Cryosericota group</taxon>
        <taxon>Candidatus Cryosericota</taxon>
        <taxon>Candidatus Cryosericia</taxon>
        <taxon>Candidatus Cryosericales</taxon>
        <taxon>Candidatus Cryosericaceae</taxon>
        <taxon>Candidatus Cryosericum</taxon>
    </lineage>
</organism>
<keyword evidence="2" id="KW-1185">Reference proteome</keyword>
<gene>
    <name evidence="1" type="ORF">SMC1_00455</name>
</gene>
<dbReference type="RefSeq" id="WP_119084850.1">
    <property type="nucleotide sequence ID" value="NZ_QXIY01000001.1"/>
</dbReference>
<evidence type="ECO:0000313" key="1">
    <source>
        <dbReference type="EMBL" id="RIE17689.1"/>
    </source>
</evidence>
<sequence length="450" mass="49185">MTGNTDSKEGLPDGIGDFGFVGSADLRTSLQSDYAELEKALQGELWKSACVLAGSIAEAALLDYIDILGHCSATQEDLAREMLPGLINAAVGIDVLTASQPQAVAWSLTDLTQAGRDALRSDSDYALRTVYLMSSAVKDFRNLIHPGRELRLREKADRNIAMAARAFVDRLILELGRESRRRFPYSAEDVINKVQCDEGARTVLLDIVRKTRPSEISRLLVDLAPKAYLDSLSLLLNAPGPVQDQDDLDFFNKTPDDVNVADAKSLCKWVTQAYCLAFDSASTDQKRAALHAIASLLVKRSSSEVTNIELHLLRMPTLQYASTEDQLLIVGDVLDRIQVYPSGKRFIESGGGIGAFLTPEQSAGLAETLLGKGWPLWGPQSTGKEAKDFLRREYSIMPADSARSVSAVADRLRRKLGTVKGSEDRAKSIQELLDYWDRGSPPPDGVSHSS</sequence>
<dbReference type="EMBL" id="QXIY01000001">
    <property type="protein sequence ID" value="RIE17689.1"/>
    <property type="molecule type" value="Genomic_DNA"/>
</dbReference>
<proteinExistence type="predicted"/>
<comment type="caution">
    <text evidence="1">The sequence shown here is derived from an EMBL/GenBank/DDBJ whole genome shotgun (WGS) entry which is preliminary data.</text>
</comment>
<protein>
    <submittedName>
        <fullName evidence="1">Uncharacterized protein</fullName>
    </submittedName>
</protein>
<dbReference type="Proteomes" id="UP000266113">
    <property type="component" value="Unassembled WGS sequence"/>
</dbReference>
<accession>A0A398DUA6</accession>
<dbReference type="OrthoDB" id="7281193at2"/>
<reference evidence="1 2" key="1">
    <citation type="submission" date="2018-09" db="EMBL/GenBank/DDBJ databases">
        <title>Discovery and Ecogenomic Context for Candidatus Cryosericales, a Global Caldiserica Order Active in Thawing Permafrost.</title>
        <authorList>
            <person name="Martinez M.A."/>
            <person name="Woodcroft B.J."/>
            <person name="Ignacio Espinoza J.C."/>
            <person name="Zayed A."/>
            <person name="Singleton C.M."/>
            <person name="Boyd J."/>
            <person name="Li Y.-F."/>
            <person name="Purvine S."/>
            <person name="Maughan H."/>
            <person name="Hodgkins S.B."/>
            <person name="Anderson D."/>
            <person name="Sederholm M."/>
            <person name="Temperton B."/>
            <person name="Saleska S.R."/>
            <person name="Tyson G.W."/>
            <person name="Rich V.I."/>
        </authorList>
    </citation>
    <scope>NUCLEOTIDE SEQUENCE [LARGE SCALE GENOMIC DNA]</scope>
    <source>
        <strain evidence="1 2">SMC1</strain>
    </source>
</reference>
<evidence type="ECO:0000313" key="2">
    <source>
        <dbReference type="Proteomes" id="UP000266113"/>
    </source>
</evidence>
<name>A0A398DUA6_9BACT</name>